<evidence type="ECO:0000259" key="1">
    <source>
        <dbReference type="PROSITE" id="PS50003"/>
    </source>
</evidence>
<evidence type="ECO:0000313" key="3">
    <source>
        <dbReference type="Proteomes" id="UP001054889"/>
    </source>
</evidence>
<dbReference type="AlphaFoldDB" id="A0AAV5EHU2"/>
<dbReference type="InterPro" id="IPR011993">
    <property type="entry name" value="PH-like_dom_sf"/>
</dbReference>
<feature type="domain" description="PH" evidence="1">
    <location>
        <begin position="269"/>
        <end position="374"/>
    </location>
</feature>
<dbReference type="InterPro" id="IPR040269">
    <property type="entry name" value="VAB"/>
</dbReference>
<dbReference type="Proteomes" id="UP001054889">
    <property type="component" value="Unassembled WGS sequence"/>
</dbReference>
<dbReference type="PANTHER" id="PTHR31351">
    <property type="entry name" value="EXPRESSED PROTEIN"/>
    <property type="match status" value="1"/>
</dbReference>
<dbReference type="PROSITE" id="PS50003">
    <property type="entry name" value="PH_DOMAIN"/>
    <property type="match status" value="1"/>
</dbReference>
<dbReference type="EMBL" id="BQKI01000075">
    <property type="protein sequence ID" value="GJN21751.1"/>
    <property type="molecule type" value="Genomic_DNA"/>
</dbReference>
<dbReference type="InterPro" id="IPR013666">
    <property type="entry name" value="PH_pln"/>
</dbReference>
<dbReference type="Pfam" id="PF05703">
    <property type="entry name" value="Auxin_canalis"/>
    <property type="match status" value="2"/>
</dbReference>
<gene>
    <name evidence="2" type="primary">gb09264</name>
    <name evidence="2" type="ORF">PR202_gb09264</name>
</gene>
<keyword evidence="3" id="KW-1185">Reference proteome</keyword>
<name>A0AAV5EHU2_ELECO</name>
<accession>A0AAV5EHU2</accession>
<reference evidence="2" key="1">
    <citation type="journal article" date="2018" name="DNA Res.">
        <title>Multiple hybrid de novo genome assembly of finger millet, an orphan allotetraploid crop.</title>
        <authorList>
            <person name="Hatakeyama M."/>
            <person name="Aluri S."/>
            <person name="Balachadran M.T."/>
            <person name="Sivarajan S.R."/>
            <person name="Patrignani A."/>
            <person name="Gruter S."/>
            <person name="Poveda L."/>
            <person name="Shimizu-Inatsugi R."/>
            <person name="Baeten J."/>
            <person name="Francoijs K.J."/>
            <person name="Nataraja K.N."/>
            <person name="Reddy Y.A.N."/>
            <person name="Phadnis S."/>
            <person name="Ravikumar R.L."/>
            <person name="Schlapbach R."/>
            <person name="Sreeman S.M."/>
            <person name="Shimizu K.K."/>
        </authorList>
    </citation>
    <scope>NUCLEOTIDE SEQUENCE</scope>
</reference>
<dbReference type="GO" id="GO:0009734">
    <property type="term" value="P:auxin-activated signaling pathway"/>
    <property type="evidence" value="ECO:0007669"/>
    <property type="project" value="TreeGrafter"/>
</dbReference>
<dbReference type="Gene3D" id="2.30.29.30">
    <property type="entry name" value="Pleckstrin-homology domain (PH domain)/Phosphotyrosine-binding domain (PTB)"/>
    <property type="match status" value="1"/>
</dbReference>
<dbReference type="GO" id="GO:0010087">
    <property type="term" value="P:phloem or xylem histogenesis"/>
    <property type="evidence" value="ECO:0007669"/>
    <property type="project" value="TreeGrafter"/>
</dbReference>
<dbReference type="CDD" id="cd00821">
    <property type="entry name" value="PH"/>
    <property type="match status" value="1"/>
</dbReference>
<dbReference type="InterPro" id="IPR001849">
    <property type="entry name" value="PH_domain"/>
</dbReference>
<reference evidence="2" key="2">
    <citation type="submission" date="2021-12" db="EMBL/GenBank/DDBJ databases">
        <title>Resequencing data analysis of finger millet.</title>
        <authorList>
            <person name="Hatakeyama M."/>
            <person name="Aluri S."/>
            <person name="Balachadran M.T."/>
            <person name="Sivarajan S.R."/>
            <person name="Poveda L."/>
            <person name="Shimizu-Inatsugi R."/>
            <person name="Schlapbach R."/>
            <person name="Sreeman S.M."/>
            <person name="Shimizu K.K."/>
        </authorList>
    </citation>
    <scope>NUCLEOTIDE SEQUENCE</scope>
</reference>
<dbReference type="PANTHER" id="PTHR31351:SF24">
    <property type="entry name" value="VAN3-BINDING PROTEIN-LIKE"/>
    <property type="match status" value="1"/>
</dbReference>
<dbReference type="SMART" id="SM00233">
    <property type="entry name" value="PH"/>
    <property type="match status" value="1"/>
</dbReference>
<dbReference type="InterPro" id="IPR008546">
    <property type="entry name" value="VAN3-bd-like_auxin_canal"/>
</dbReference>
<organism evidence="2 3">
    <name type="scientific">Eleusine coracana subsp. coracana</name>
    <dbReference type="NCBI Taxonomy" id="191504"/>
    <lineage>
        <taxon>Eukaryota</taxon>
        <taxon>Viridiplantae</taxon>
        <taxon>Streptophyta</taxon>
        <taxon>Embryophyta</taxon>
        <taxon>Tracheophyta</taxon>
        <taxon>Spermatophyta</taxon>
        <taxon>Magnoliopsida</taxon>
        <taxon>Liliopsida</taxon>
        <taxon>Poales</taxon>
        <taxon>Poaceae</taxon>
        <taxon>PACMAD clade</taxon>
        <taxon>Chloridoideae</taxon>
        <taxon>Cynodonteae</taxon>
        <taxon>Eleusininae</taxon>
        <taxon>Eleusine</taxon>
    </lineage>
</organism>
<sequence>MEGQLMGRMRRRDHLLLTDGAGAVAAVQSPQTPMEPMEFLSRSWSVSASEISRVLTGGVGGARRSSNFVVDRLTGMLMPETLAIAAASGTNLSPRKRTLRSKSAISAHQVHHTVHTIGRWFHHHRDAGGRADKARAERARAHAAVSVASVAAAVAAVASGAANPEADFEGVRMETALASATQLLASHCIEIAELAGADHDQVASAVDAAVDVRSPGDLMTLTAAAATALRGATALRHRAQREARSKASVAPYETKASGNGSTCRAAADIWCKEGTLLKRNGKGALRWKQVAVYINRRSQVIAKLKSKHIGGAFSKKKKSVVYAVHDDIPIPAVSWPHEGSGGFGLRTAQGLLEFQCESRAQRREWVEAVKNLLRQVAGGTAQLEHSFEALRLSTSHSQ</sequence>
<proteinExistence type="predicted"/>
<dbReference type="GO" id="GO:0010305">
    <property type="term" value="P:leaf vascular tissue pattern formation"/>
    <property type="evidence" value="ECO:0007669"/>
    <property type="project" value="TreeGrafter"/>
</dbReference>
<dbReference type="SUPFAM" id="SSF50729">
    <property type="entry name" value="PH domain-like"/>
    <property type="match status" value="1"/>
</dbReference>
<comment type="caution">
    <text evidence="2">The sequence shown here is derived from an EMBL/GenBank/DDBJ whole genome shotgun (WGS) entry which is preliminary data.</text>
</comment>
<protein>
    <recommendedName>
        <fullName evidence="1">PH domain-containing protein</fullName>
    </recommendedName>
</protein>
<dbReference type="Pfam" id="PF08458">
    <property type="entry name" value="PH_2"/>
    <property type="match status" value="1"/>
</dbReference>
<evidence type="ECO:0000313" key="2">
    <source>
        <dbReference type="EMBL" id="GJN21751.1"/>
    </source>
</evidence>